<comment type="caution">
    <text evidence="2">The sequence shown here is derived from an EMBL/GenBank/DDBJ whole genome shotgun (WGS) entry which is preliminary data.</text>
</comment>
<dbReference type="RefSeq" id="WP_352987222.1">
    <property type="nucleotide sequence ID" value="NZ_JBEQNA010000024.1"/>
</dbReference>
<accession>A0ABV2A533</accession>
<protein>
    <submittedName>
        <fullName evidence="2">Uncharacterized protein</fullName>
    </submittedName>
</protein>
<name>A0ABV2A533_9ACTN</name>
<proteinExistence type="predicted"/>
<keyword evidence="3" id="KW-1185">Reference proteome</keyword>
<evidence type="ECO:0000313" key="2">
    <source>
        <dbReference type="EMBL" id="MES0838388.1"/>
    </source>
</evidence>
<sequence>MADKDAKKLRKEIQKETMKLRRGIQENSRNFRDGKPLRRRKSGSN</sequence>
<gene>
    <name evidence="2" type="ORF">ABUK86_31800</name>
</gene>
<feature type="region of interest" description="Disordered" evidence="1">
    <location>
        <begin position="17"/>
        <end position="45"/>
    </location>
</feature>
<dbReference type="EMBL" id="JBEQNB010000028">
    <property type="protein sequence ID" value="MES0838388.1"/>
    <property type="molecule type" value="Genomic_DNA"/>
</dbReference>
<organism evidence="2 3">
    <name type="scientific">Nocardiopsis tropica</name>
    <dbReference type="NCBI Taxonomy" id="109330"/>
    <lineage>
        <taxon>Bacteria</taxon>
        <taxon>Bacillati</taxon>
        <taxon>Actinomycetota</taxon>
        <taxon>Actinomycetes</taxon>
        <taxon>Streptosporangiales</taxon>
        <taxon>Nocardiopsidaceae</taxon>
        <taxon>Nocardiopsis</taxon>
    </lineage>
</organism>
<dbReference type="Proteomes" id="UP001432401">
    <property type="component" value="Unassembled WGS sequence"/>
</dbReference>
<evidence type="ECO:0000313" key="3">
    <source>
        <dbReference type="Proteomes" id="UP001432401"/>
    </source>
</evidence>
<evidence type="ECO:0000256" key="1">
    <source>
        <dbReference type="SAM" id="MobiDB-lite"/>
    </source>
</evidence>
<reference evidence="2 3" key="1">
    <citation type="submission" date="2024-06" db="EMBL/GenBank/DDBJ databases">
        <authorList>
            <person name="Bataeva Y.V."/>
            <person name="Grigorian L.N."/>
            <person name="Solomentsev V.I."/>
        </authorList>
    </citation>
    <scope>NUCLEOTIDE SEQUENCE [LARGE SCALE GENOMIC DNA]</scope>
    <source>
        <strain evidence="3">SCPM-O-B-12605 (RCAM04882)</strain>
    </source>
</reference>